<dbReference type="Gene3D" id="1.10.1200.10">
    <property type="entry name" value="ACP-like"/>
    <property type="match status" value="4"/>
</dbReference>
<dbReference type="PANTHER" id="PTHR45527">
    <property type="entry name" value="NONRIBOSOMAL PEPTIDE SYNTHETASE"/>
    <property type="match status" value="1"/>
</dbReference>
<dbReference type="GO" id="GO:0031177">
    <property type="term" value="F:phosphopantetheine binding"/>
    <property type="evidence" value="ECO:0007669"/>
    <property type="project" value="InterPro"/>
</dbReference>
<dbReference type="InterPro" id="IPR010071">
    <property type="entry name" value="AA_adenyl_dom"/>
</dbReference>
<gene>
    <name evidence="5" type="ORF">CBER1_11675</name>
</gene>
<dbReference type="InterPro" id="IPR000873">
    <property type="entry name" value="AMP-dep_synth/lig_dom"/>
</dbReference>
<dbReference type="InterPro" id="IPR045851">
    <property type="entry name" value="AMP-bd_C_sf"/>
</dbReference>
<evidence type="ECO:0000313" key="6">
    <source>
        <dbReference type="Proteomes" id="UP000237631"/>
    </source>
</evidence>
<dbReference type="InterPro" id="IPR023213">
    <property type="entry name" value="CAT-like_dom_sf"/>
</dbReference>
<dbReference type="NCBIfam" id="NF003417">
    <property type="entry name" value="PRK04813.1"/>
    <property type="match status" value="4"/>
</dbReference>
<dbReference type="SUPFAM" id="SSF56801">
    <property type="entry name" value="Acetyl-CoA synthetase-like"/>
    <property type="match status" value="4"/>
</dbReference>
<dbReference type="STRING" id="357750.A0A2S6CH05"/>
<dbReference type="InterPro" id="IPR009081">
    <property type="entry name" value="PP-bd_ACP"/>
</dbReference>
<dbReference type="NCBIfam" id="TIGR01733">
    <property type="entry name" value="AA-adenyl-dom"/>
    <property type="match status" value="1"/>
</dbReference>
<dbReference type="InterPro" id="IPR042099">
    <property type="entry name" value="ANL_N_sf"/>
</dbReference>
<dbReference type="InterPro" id="IPR036736">
    <property type="entry name" value="ACP-like_sf"/>
</dbReference>
<dbReference type="Gene3D" id="3.40.50.12780">
    <property type="entry name" value="N-terminal domain of ligase-like"/>
    <property type="match status" value="4"/>
</dbReference>
<evidence type="ECO:0000256" key="1">
    <source>
        <dbReference type="ARBA" id="ARBA00022450"/>
    </source>
</evidence>
<dbReference type="Gene3D" id="3.30.300.30">
    <property type="match status" value="4"/>
</dbReference>
<dbReference type="GO" id="GO:0044550">
    <property type="term" value="P:secondary metabolite biosynthetic process"/>
    <property type="evidence" value="ECO:0007669"/>
    <property type="project" value="TreeGrafter"/>
</dbReference>
<dbReference type="Proteomes" id="UP000237631">
    <property type="component" value="Unassembled WGS sequence"/>
</dbReference>
<dbReference type="PROSITE" id="PS50075">
    <property type="entry name" value="CARRIER"/>
    <property type="match status" value="4"/>
</dbReference>
<feature type="domain" description="Carrier" evidence="4">
    <location>
        <begin position="1949"/>
        <end position="2024"/>
    </location>
</feature>
<feature type="domain" description="Carrier" evidence="4">
    <location>
        <begin position="4240"/>
        <end position="4317"/>
    </location>
</feature>
<dbReference type="FunFam" id="3.30.300.30:FF:000015">
    <property type="entry name" value="Nonribosomal peptide synthase SidD"/>
    <property type="match status" value="3"/>
</dbReference>
<dbReference type="SUPFAM" id="SSF47336">
    <property type="entry name" value="ACP-like"/>
    <property type="match status" value="4"/>
</dbReference>
<dbReference type="PROSITE" id="PS00012">
    <property type="entry name" value="PHOSPHOPANTETHEINE"/>
    <property type="match status" value="2"/>
</dbReference>
<dbReference type="Gene3D" id="3.30.559.30">
    <property type="entry name" value="Nonribosomal peptide synthetase, condensation domain"/>
    <property type="match status" value="4"/>
</dbReference>
<dbReference type="PANTHER" id="PTHR45527:SF16">
    <property type="entry name" value="NONRIBOSOMAL PEPTIDE SYNTHASE ATNA-RELATED"/>
    <property type="match status" value="1"/>
</dbReference>
<name>A0A2S6CH05_9PEZI</name>
<reference evidence="6" key="1">
    <citation type="journal article" date="2017" name="bioRxiv">
        <title>Conservation of a gene cluster reveals novel cercosporin biosynthetic mechanisms and extends production to the genus Colletotrichum.</title>
        <authorList>
            <person name="de Jonge R."/>
            <person name="Ebert M.K."/>
            <person name="Huitt-Roehl C.R."/>
            <person name="Pal P."/>
            <person name="Suttle J.C."/>
            <person name="Spanner R.E."/>
            <person name="Neubauer J.D."/>
            <person name="Jurick W.M.II."/>
            <person name="Stott K.A."/>
            <person name="Secor G.A."/>
            <person name="Thomma B.P.H.J."/>
            <person name="Van de Peer Y."/>
            <person name="Townsend C.A."/>
            <person name="Bolton M.D."/>
        </authorList>
    </citation>
    <scope>NUCLEOTIDE SEQUENCE [LARGE SCALE GENOMIC DNA]</scope>
    <source>
        <strain evidence="6">CBS538.71</strain>
    </source>
</reference>
<protein>
    <recommendedName>
        <fullName evidence="4">Carrier domain-containing protein</fullName>
    </recommendedName>
</protein>
<dbReference type="Pfam" id="PF00501">
    <property type="entry name" value="AMP-binding"/>
    <property type="match status" value="4"/>
</dbReference>
<dbReference type="SMART" id="SM00823">
    <property type="entry name" value="PKS_PP"/>
    <property type="match status" value="3"/>
</dbReference>
<dbReference type="GO" id="GO:0043041">
    <property type="term" value="P:amino acid activation for nonribosomal peptide biosynthetic process"/>
    <property type="evidence" value="ECO:0007669"/>
    <property type="project" value="TreeGrafter"/>
</dbReference>
<feature type="domain" description="Carrier" evidence="4">
    <location>
        <begin position="807"/>
        <end position="884"/>
    </location>
</feature>
<dbReference type="CDD" id="cd19545">
    <property type="entry name" value="FUM14_C_NRPS-like"/>
    <property type="match status" value="1"/>
</dbReference>
<evidence type="ECO:0000259" key="4">
    <source>
        <dbReference type="PROSITE" id="PS50075"/>
    </source>
</evidence>
<dbReference type="InterPro" id="IPR020845">
    <property type="entry name" value="AMP-binding_CS"/>
</dbReference>
<evidence type="ECO:0000313" key="5">
    <source>
        <dbReference type="EMBL" id="PPJ59004.1"/>
    </source>
</evidence>
<proteinExistence type="predicted"/>
<keyword evidence="3" id="KW-0436">Ligase</keyword>
<dbReference type="InterPro" id="IPR020806">
    <property type="entry name" value="PKS_PP-bd"/>
</dbReference>
<dbReference type="EMBL" id="PNEN01000429">
    <property type="protein sequence ID" value="PPJ59004.1"/>
    <property type="molecule type" value="Genomic_DNA"/>
</dbReference>
<comment type="caution">
    <text evidence="5">The sequence shown here is derived from an EMBL/GenBank/DDBJ whole genome shotgun (WGS) entry which is preliminary data.</text>
</comment>
<dbReference type="Pfam" id="PF00668">
    <property type="entry name" value="Condensation"/>
    <property type="match status" value="3"/>
</dbReference>
<keyword evidence="1" id="KW-0596">Phosphopantetheine</keyword>
<dbReference type="CDD" id="cd05918">
    <property type="entry name" value="A_NRPS_SidN3_like"/>
    <property type="match status" value="3"/>
</dbReference>
<dbReference type="Gene3D" id="3.30.559.10">
    <property type="entry name" value="Chloramphenicol acetyltransferase-like domain"/>
    <property type="match status" value="4"/>
</dbReference>
<dbReference type="InterPro" id="IPR001242">
    <property type="entry name" value="Condensation_dom"/>
</dbReference>
<evidence type="ECO:0000256" key="2">
    <source>
        <dbReference type="ARBA" id="ARBA00022553"/>
    </source>
</evidence>
<dbReference type="GO" id="GO:0016874">
    <property type="term" value="F:ligase activity"/>
    <property type="evidence" value="ECO:0007669"/>
    <property type="project" value="UniProtKB-KW"/>
</dbReference>
<evidence type="ECO:0000256" key="3">
    <source>
        <dbReference type="ARBA" id="ARBA00022598"/>
    </source>
</evidence>
<organism evidence="5 6">
    <name type="scientific">Cercospora berteroae</name>
    <dbReference type="NCBI Taxonomy" id="357750"/>
    <lineage>
        <taxon>Eukaryota</taxon>
        <taxon>Fungi</taxon>
        <taxon>Dikarya</taxon>
        <taxon>Ascomycota</taxon>
        <taxon>Pezizomycotina</taxon>
        <taxon>Dothideomycetes</taxon>
        <taxon>Dothideomycetidae</taxon>
        <taxon>Mycosphaerellales</taxon>
        <taxon>Mycosphaerellaceae</taxon>
        <taxon>Cercospora</taxon>
    </lineage>
</organism>
<feature type="domain" description="Carrier" evidence="4">
    <location>
        <begin position="3105"/>
        <end position="3183"/>
    </location>
</feature>
<dbReference type="SUPFAM" id="SSF52777">
    <property type="entry name" value="CoA-dependent acyltransferases"/>
    <property type="match status" value="8"/>
</dbReference>
<dbReference type="PROSITE" id="PS00455">
    <property type="entry name" value="AMP_BINDING"/>
    <property type="match status" value="3"/>
</dbReference>
<accession>A0A2S6CH05</accession>
<dbReference type="InterPro" id="IPR006162">
    <property type="entry name" value="Ppantetheine_attach_site"/>
</dbReference>
<dbReference type="GO" id="GO:0005737">
    <property type="term" value="C:cytoplasm"/>
    <property type="evidence" value="ECO:0007669"/>
    <property type="project" value="TreeGrafter"/>
</dbReference>
<keyword evidence="2" id="KW-0597">Phosphoprotein</keyword>
<dbReference type="OrthoDB" id="3641063at2759"/>
<sequence>MQLITPTPTTLYRKATTIAPTSPAPGVDGGHAEHRVLPLDLSRRPLCLHRWSEHVTSLEVAWMLHLHLYSCQGVVGFDCITRSSIPAAPDVGVHLSGSVYSTQTLDQLAQGIDCTARNKSGYDADDFSSPLSAEISYVPASSSETPHASQADVCLQVCRDQSTLQVKAVRLLCRRSCMGGGEAQRFARNLAHMLSACSAGPSTITVRQLATTMLSASDLPTVMGWNTARPLHAQHVAMHDRFSSIACRQPHLTAVRAPDGCMTYADLDKTSSAVAIDLLQRAGGPNMSSRWMGLLFHKSRWTIVAVLAVLKCGASCVLLDPSWPDKRLREVVRVTSSSCIMTNTDELVQRLANLALGHTIQVIDIAQVASAMKDAPIPPTLHRPPVTSVDDAFMIFTSGSTGEPKGVVLSHLNVCTSVLTLIKALNTNTSGLADHTSRVLQFASYAFDACLSDMLVGLLSGGTVCVPSEDTRNNDLQAYMVANQISLAFLTPTVARTLNPAVLRQTLRGLILIGEPVSSVDQNQWLDSGICIFNGYGPTECSFGASLGRLSHDKSSANIGHPLNYRFWVVNPGLAEENDDAWTSRYLVPVGAPGELCIEGPALARAYFHDALMTKSKFRAGPDWLPYIAGEVTAQRRVYRTGDLVKYCEDGSLECLGRVNGDTQVKVGGQRLELRDIELHISRAAAAESLQCRDIAACLPHAGIACGRLVVLLVRPVKFACKHADVFMSPCDEDVRQRCVRYLSDHVPPWMVPSIWLEASHIPTTSSGKRDHRKLLSALEALRPEHYLRIGGSPDTIAPPSPFIRHGDNPPHLNDLIEACCQILGLPIEIIAPARSFISFGGDSIAALQVMTRLRTSRGLRLTTKVLLTCPTLREASLGIEPIVALIAPGCTGGDSESWEQQALLASPVSHTITEAIFPCTPIQESLLLAQARFRQDVYMTSTVWKVTAVPSSGSGELVDLKLFQQAWSALVSLHAALRTVPAELPGTVTVFANVVLKESSSELSAEQIINVSDIAIMGSTPRCFPSTSLDGLGHRPPYQVRLFVDREGQLWVRLDASHVILDGLSIISLLKQWSAAYQCLRTGAKFLPTPSASRMPLYAALLTEPLREQSAQQYWKQYLHGVEPCIMPSLMDETISDGSPGHSYIQNVPVKPPQMMELQNSLSRHGITQATFFMAIWALVLRMYTHGGDIVFGYVSSGRDLAGAEIGSDDIGCFIAPLVARFRYDELEQLDSDKLLRLLKKVQCTMSASSSHQGMSLAQIEAAIPMAGGSRACNTFVSVMPSLEVKSSLRFETLQMISRTEFDISLVVTSGPDVSVALQCSASYIQPQHAQNLAHSVTYVIDQTSSVLQGNLQGGNIQISPEDTATIRGWNSCRIQPADTTIAHSIESSMKTFAKREAVCASDGCLTYEELDNASCALGRYLLAHYGKEGETEQGTRVILCFVPSTLSIIAQLAVWRSGGCVVMIDNKWHQSRIDRVLEDNSPGVLLYSPETESILDRLASTPGVVKEGISLQMLHNLAAGDVPGMPQRTIAHLTPEHLAYIIYTSGSSGRLKGAMMPHRAVVTHAKEHASKMRISMSTRTLLIATLTFDMAIENIYMTLLSGGCLCIPSEEDKHDITRLIRFAVSSGANWMACTPSFLSLLPPHALHMMDVVVLGGEAIPSSIIDSWTRLGGTECSRPVLMNGFGPSECALGCCVLNEQISTRVRGQCIGRGFRAITWIVADHDHDQLTPIGGVGELLLESPCLAVGYVGQSEVTSECFIDCPKWYKHLSTGQEAARFYKTGDLVRYGTDGQIFVVGRKDDQIKINGIRTEPSEVESILQAHLTPDLARVSNVVVCFLKDMRILAAFVHVEQRLAESSHGSGMVFSAEESLVAIVSSSPTHDAIVRCIRDRASQVPGHMMPQVFIPISALPITPSGKLHRRVLQQTVSTFDKETLLGIGKPRAPHNQIKTSAMSALAEAWSRILGVNIVDPADDFFFRGGNSLSAIALRAEVRKSMGMNLSITAMFEFPVLEDMVKQLERIDPQLAGPFAPFSLLSQDASNSGRDNEIMEQAARCCGGTVDPRDVEDVFPCTAMQETLMAATGRETDTETSDTQPYCMHALYKLSQDVEMDRMRSAWETVLRSCEILRSRIVILPEHGSVVIVTRTAPPVHVWQVTRSLDTDIDHHVNSTRFGYGTPLFVVNLVPGLEHNWLVLSAHHAVYDAWSLKLTWIAVMNTYMRSSAIQSMPPFRALIKHLEAQPAQSSADFWTERLSGCSAGHVFPQVPSGHRPVAHDNLTWRLSTPAPEAIRAARDSNISLDAICHAAWALVLALYSSSPVVSFGSTRTGRDANVPGIEGMLFPTMTTVPMQFRLDSLDTITAKSFLIAVKHDILAVVPHQHFGISRISQLSPQAKLACEFNSVLTVQAWEEQASIGDDSNSQLVSVRQPSIDPAITIVEPVFQSGFHPLPLALQIFSNHDVSHLTVEADYDSMCVSRWLLEHVLQQFDHIVSGLWRSLTFETPQPLSGLLRPPTSHLNELMEWSDFSTIDDVERAEPQLLFEPFERMAAAQPHAAALVSSDGQYTYDELNRAADQFAIEVHQRSQKLQCLEPSIVGFCFEHGPAAVVAMLAISKSGCALMPLSPLDADSRLKGLVQLSECALIVTSKLLAKRMRSMLDVEVLEIDENTPRSRAPGLRRQSDRCTQPRLAYVLFTSGSAGQGVSKGVMVEHEAATAAVVCLAAHWGLNRYTRRLQYTNYAFDNSIEDVFGTLSAGGCIIVPSESERSNDLIGFCRRHQVNSLHITPTVLNLFFANPLESGLTLQSLVIGGEPIKRTDLEVMRDWTSTCANLKAFVAYGSTETCIDCVARQIGPSESLAPANCIGFPIRPTLWRPLVISPLTGQLAPVGAQAELHIEGAALARGYLGQPESSSKHFTEMFRTGTLFSDVQDAQCSKPSRAFRTNDFVQYHSDASLLSLGRKDGQIKIHGKRIDVHLIESLVLEALRSEGLGCEGVQHTVVEAFDGHLHAVFIWPPKLNAEHEMIPVETQSYGCCRRLMGPLVGRLQQRLANVAPAFMIPEVFVAMETLYTTASGKCDRTRVRSILNSVRSQSLSSAADSSGNADQHQELTDTMALLRRWWATVLPRIGIPEQLRHNAHFFQLGAHSVAAVQLASLARSAGYRLRYEDIFGHPVLADMATTMLPLDPAASAVAPQARFRCLPQEKCRIILSDICEHYGIHEQAIDDVYPCTSLQEATMVATAKFPGTFIMAQKVPVPHHHPFAHVKAAFTDAFDTFETMRSCIVQVLSFNSSLMIVMKNEPEWEETQSAGDFLATARRLHDYGQPLVRLALAHRTSGDEAASVHGDIVLTAHHAAYDGPMLTSFWRHIDAFLTSSVSVVPAPLVPFRAFAHFINDSVDADVCPKWWCQQLDGYAEASNHFPPGAPLLPSIYGPLASRNCFRTVSLCQWHQRHTSVAIVARAAWSLVLSHYLASNDTVYGVVVDCAKPFIGQDNAIDLSKIAGPTNATIPSRTRIDFDAMSVSMLLSQVQQQSIEENRFAHLGLNKISTLSAACKTACQVSSIVVIHDTIDIDGTMNASEELTGCDFMARHKLGHSVIELEGQNDFTPHALVVSCHPVEASNGTFLRIHVLFDPNFVNAETCECVLDVFATLLRNMTECPPETILRTLSPLSEESKNLAHLISDRNDADPDVNHSFVHKLFSARAVLCQEQEAICSWDGTVTYRSLDYSSSELALALVQAISSTTGQSGIAFMMDRSRDVVIAMLAILKAGFFFVPLDPRHPKKRLQTIVDEADVKLIVTQEKYRKEAEALLCPLVVIEDMRIQQQVSAHALLQNGSAISQLAEVSALGDAAEKTAYVLFTSGSTGAPKGVVMRHQALSTTLLALGKSPPLPASFRFLHFGNYVFDVSIYEVFVTLLHGGTVCIPSEQERLDDLEGFMRRTRVTDAAMTPSTSRALDPERISARTSLRRLRLGGEVIDLRDRNRWMFPGSSVQLHCVYGITEACIANLDHVVKGPNEDPRVIGRPINCRTWIRNVFNPLELAPPGAIGELCLEGPGLAEGYLNDPVKTAAVFLHEPAWLPERRLGSPARSVYCTGDLAYFNPDTTLSFVRRCDSDHQVKIRGLRLDLRDIEVAIERACPSENHRVAVELLAPSGAQSYLCAAHFIANSQETTGKSSDLEGLQESLKQALPDYMVPRYHVFLDGLPINSVGKRDRRALRALMESTLSRQRRSDEEEHNDDADLVIPWTEEEQLLQATIRQVLNAGDQQRITKHTNFFSIGGDSIMTIRLVALLRIKGYLLRVVDVFENPTIAKMTASLRPANESDVALCPTRPGDDGVASRAARTMAAERCGVDLDEIEMVYPATAAQEMLLRRVVRFSFEVSRSHASVMKELPRAIKACVAQFPILRTRFIRSADRVTLNGGRHRAHLLQVVLKTKGDDDGVDIQSTGGSGLTPVGSDALTSYDSAKGPLHCFQIALNTGLLVWEISHSLYDGWSMRLMVQFINQMLQGKDTAKHTAAASCPFADYAEHENQSRNEKSHQLFWNSYLAKLPIPGPQLFQYAHTIDPVRNMSSTYRMAMPLNMNESSPSTFATILLAALARTVSDALSSRDILIAYVTTGRSIALPGIETCVGPTLSLIPLRIRLSARASQPDEGTVATAGATMACHAQLSEDARVVQCELNRVLHYEASATNACCKTEGASFPLELVMHPRDRDHQYQYHHCHNDNKNSQGDHLRAPLHDVDDDIVCLREVSNVSDVSGGFLLECSQHNGTFATMTARWDRRAAAKAQVDELVHTTIASLSNCYILDAHETSSYL</sequence>
<keyword evidence="6" id="KW-1185">Reference proteome</keyword>
<dbReference type="Pfam" id="PF00550">
    <property type="entry name" value="PP-binding"/>
    <property type="match status" value="4"/>
</dbReference>